<dbReference type="GO" id="GO:0009307">
    <property type="term" value="P:DNA restriction-modification system"/>
    <property type="evidence" value="ECO:0007669"/>
    <property type="project" value="UniProtKB-KW"/>
</dbReference>
<evidence type="ECO:0000313" key="6">
    <source>
        <dbReference type="Proteomes" id="UP000199169"/>
    </source>
</evidence>
<keyword evidence="6" id="KW-1185">Reference proteome</keyword>
<dbReference type="RefSeq" id="WP_186407866.1">
    <property type="nucleotide sequence ID" value="NZ_FLQX01000127.1"/>
</dbReference>
<dbReference type="PANTHER" id="PTHR43140">
    <property type="entry name" value="TYPE-1 RESTRICTION ENZYME ECOKI SPECIFICITY PROTEIN"/>
    <property type="match status" value="1"/>
</dbReference>
<dbReference type="InterPro" id="IPR044946">
    <property type="entry name" value="Restrct_endonuc_typeI_TRD_sf"/>
</dbReference>
<reference evidence="5 6" key="1">
    <citation type="submission" date="2016-06" db="EMBL/GenBank/DDBJ databases">
        <authorList>
            <person name="Kjaerup R.B."/>
            <person name="Dalgaard T.S."/>
            <person name="Juul-Madsen H.R."/>
        </authorList>
    </citation>
    <scope>NUCLEOTIDE SEQUENCE [LARGE SCALE GENOMIC DNA]</scope>
    <source>
        <strain evidence="5">3</strain>
    </source>
</reference>
<sequence length="554" mass="60831">MSACLSEHLPLLASAPGGIQKLRGLILELAVRGKLVPQDANDEPASELLKRIAKEKARLMATGKIRKDKPLAAVAEDEQPSALPSGWEWSRLAAVSLINPRNSAADSTIASFVPMAMIGTGFDGAHSQEPRKWGEIKQGFTHFAEGDIGVAKITPCFENSKACVFAKLQNGLGAGTTELHIVRPFAQTLVPRFVLAYLKAPMFLLVGETRMTGTAGQKRLPKGFLELNPFPLPPLAEQHRIVAKVDELMALCDRLEAEQADAANAHTTLVDTLLGTLAKSRDAAELAANWQRLSQHFDTLFSTEASLDALKQSILQLAVMGKLVPQDPNDEPASELLKRIAVEKKWFLKNEKYRGGTTVTPIPIDEAPAPAPFNWAWVPFGEIMVSRDSERIPVSKDERSTRAKFYDYYGASGVIDKIDSYLFDKPLLLIGEDGANLVNRSTPIAFIARGQYWVNNHAHVLDGISEGFLRFIELYINAIDLKPYVTGTAQPKMNQAKMNSIPIALPPESEQRRIVAKVDELMALCDRLKSDLAESRTRQARLARTLIESALKAA</sequence>
<keyword evidence="2" id="KW-0680">Restriction system</keyword>
<feature type="domain" description="Type I restriction modification DNA specificity" evidence="4">
    <location>
        <begin position="374"/>
        <end position="530"/>
    </location>
</feature>
<dbReference type="EMBL" id="FLQX01000127">
    <property type="protein sequence ID" value="SBT07765.1"/>
    <property type="molecule type" value="Genomic_DNA"/>
</dbReference>
<dbReference type="SUPFAM" id="SSF116734">
    <property type="entry name" value="DNA methylase specificity domain"/>
    <property type="match status" value="2"/>
</dbReference>
<comment type="similarity">
    <text evidence="1">Belongs to the type-I restriction system S methylase family.</text>
</comment>
<dbReference type="PANTHER" id="PTHR43140:SF1">
    <property type="entry name" value="TYPE I RESTRICTION ENZYME ECOKI SPECIFICITY SUBUNIT"/>
    <property type="match status" value="1"/>
</dbReference>
<dbReference type="GO" id="GO:0003677">
    <property type="term" value="F:DNA binding"/>
    <property type="evidence" value="ECO:0007669"/>
    <property type="project" value="UniProtKB-KW"/>
</dbReference>
<dbReference type="STRING" id="1860102.ACCAA_50024"/>
<keyword evidence="3" id="KW-0238">DNA-binding</keyword>
<evidence type="ECO:0000259" key="4">
    <source>
        <dbReference type="Pfam" id="PF01420"/>
    </source>
</evidence>
<dbReference type="Gene3D" id="3.90.220.20">
    <property type="entry name" value="DNA methylase specificity domains"/>
    <property type="match status" value="2"/>
</dbReference>
<evidence type="ECO:0000256" key="1">
    <source>
        <dbReference type="ARBA" id="ARBA00010923"/>
    </source>
</evidence>
<proteinExistence type="inferred from homology"/>
<dbReference type="AlphaFoldDB" id="A0A1A8XRL8"/>
<dbReference type="InterPro" id="IPR051212">
    <property type="entry name" value="Type-I_RE_S_subunit"/>
</dbReference>
<dbReference type="CDD" id="cd17262">
    <property type="entry name" value="RMtype1_S_Aco12261I-TRD2-CR2"/>
    <property type="match status" value="1"/>
</dbReference>
<dbReference type="InterPro" id="IPR000055">
    <property type="entry name" value="Restrct_endonuc_typeI_TRD"/>
</dbReference>
<accession>A0A1A8XRL8</accession>
<evidence type="ECO:0000313" key="5">
    <source>
        <dbReference type="EMBL" id="SBT07765.1"/>
    </source>
</evidence>
<dbReference type="CDD" id="cd17260">
    <property type="entry name" value="RMtype1_S_EcoEI-TRD1-CR1_like"/>
    <property type="match status" value="1"/>
</dbReference>
<evidence type="ECO:0000256" key="3">
    <source>
        <dbReference type="ARBA" id="ARBA00023125"/>
    </source>
</evidence>
<name>A0A1A8XRL8_9PROT</name>
<protein>
    <submittedName>
        <fullName evidence="5">Type-1 restriction enzyme EcoEI specificity protein</fullName>
    </submittedName>
</protein>
<gene>
    <name evidence="5" type="primary">hsdS</name>
    <name evidence="5" type="ORF">ACCAA_50024</name>
</gene>
<organism evidence="5 6">
    <name type="scientific">Candidatus Accumulibacter aalborgensis</name>
    <dbReference type="NCBI Taxonomy" id="1860102"/>
    <lineage>
        <taxon>Bacteria</taxon>
        <taxon>Pseudomonadati</taxon>
        <taxon>Pseudomonadota</taxon>
        <taxon>Betaproteobacteria</taxon>
        <taxon>Candidatus Accumulibacter</taxon>
    </lineage>
</organism>
<dbReference type="Pfam" id="PF01420">
    <property type="entry name" value="Methylase_S"/>
    <property type="match status" value="1"/>
</dbReference>
<dbReference type="Proteomes" id="UP000199169">
    <property type="component" value="Unassembled WGS sequence"/>
</dbReference>
<evidence type="ECO:0000256" key="2">
    <source>
        <dbReference type="ARBA" id="ARBA00022747"/>
    </source>
</evidence>